<reference evidence="1 2" key="1">
    <citation type="submission" date="2024-02" db="EMBL/GenBank/DDBJ databases">
        <authorList>
            <person name="Chen Y."/>
            <person name="Shah S."/>
            <person name="Dougan E. K."/>
            <person name="Thang M."/>
            <person name="Chan C."/>
        </authorList>
    </citation>
    <scope>NUCLEOTIDE SEQUENCE [LARGE SCALE GENOMIC DNA]</scope>
</reference>
<evidence type="ECO:0000313" key="1">
    <source>
        <dbReference type="EMBL" id="CAK9111690.1"/>
    </source>
</evidence>
<dbReference type="Proteomes" id="UP001642464">
    <property type="component" value="Unassembled WGS sequence"/>
</dbReference>
<protein>
    <submittedName>
        <fullName evidence="1">Uncharacterized protein</fullName>
    </submittedName>
</protein>
<comment type="caution">
    <text evidence="1">The sequence shown here is derived from an EMBL/GenBank/DDBJ whole genome shotgun (WGS) entry which is preliminary data.</text>
</comment>
<evidence type="ECO:0000313" key="2">
    <source>
        <dbReference type="Proteomes" id="UP001642464"/>
    </source>
</evidence>
<name>A0ABP0SHI1_9DINO</name>
<sequence>LGSAGWISGKGPVLCHFLTCCQAGALPLSRALSRLKGRGNGWMIDPSVPRTGSPRIRSKAELFTNLQQQAGVRAAARGWSVLARSGLLGGLETRIVGRGGAGASMSTEECDVPAVVVCVVERQGSSDLRKGLRGELQHQKREQRERSDERIPCSLEEYFAQGTRFAKAMDVIRGAQGSQRSYQCELWEAESAGGEVHRNVRIHRTTEPGALGFDKFAENMDNLEAPKNNADLLSHAKTWRLDEKDPSRSTVFVLLATDQTTPSQFWEDMVKLVPKINGLDLMILNMPRSQEVGEKMLLQRVCKNLRAMAWSTRFHNNFQKVPKDDFGLWVLSECVRVAESGTSPPPARFLDEAFVEARAKFLSEFLEESKFEGFMEAKYVFLDPGPKDKEKKKGKKGVVWTCAGVPVWLKPVDQVDDAGMRNLNLSRYISEFRDGFMSAFLDLIRHLNAREWSKKVRQARFSSTLCKLQQETYFFVASLLGWIVHNWQFFFDVDGETANGISAYCECMPVKILRALFPENTDRARDIGRAMISSTAPPTIISVGNFLARHELKRQLAELVPFDNALLDLYARLLAYSADHARLSERVKIFGLRENEVSS</sequence>
<dbReference type="EMBL" id="CAXAMM010043780">
    <property type="protein sequence ID" value="CAK9111690.1"/>
    <property type="molecule type" value="Genomic_DNA"/>
</dbReference>
<accession>A0ABP0SHI1</accession>
<feature type="non-terminal residue" evidence="1">
    <location>
        <position position="1"/>
    </location>
</feature>
<gene>
    <name evidence="1" type="ORF">SCF082_LOCUS51811</name>
</gene>
<proteinExistence type="predicted"/>
<keyword evidence="2" id="KW-1185">Reference proteome</keyword>
<organism evidence="1 2">
    <name type="scientific">Durusdinium trenchii</name>
    <dbReference type="NCBI Taxonomy" id="1381693"/>
    <lineage>
        <taxon>Eukaryota</taxon>
        <taxon>Sar</taxon>
        <taxon>Alveolata</taxon>
        <taxon>Dinophyceae</taxon>
        <taxon>Suessiales</taxon>
        <taxon>Symbiodiniaceae</taxon>
        <taxon>Durusdinium</taxon>
    </lineage>
</organism>